<reference evidence="3 4" key="1">
    <citation type="submission" date="2022-11" db="EMBL/GenBank/DDBJ databases">
        <title>Whole genome sequence of Eschrichtius robustus ER-17-0199.</title>
        <authorList>
            <person name="Bruniche-Olsen A."/>
            <person name="Black A.N."/>
            <person name="Fields C.J."/>
            <person name="Walden K."/>
            <person name="Dewoody J.A."/>
        </authorList>
    </citation>
    <scope>NUCLEOTIDE SEQUENCE [LARGE SCALE GENOMIC DNA]</scope>
    <source>
        <strain evidence="3">ER-17-0199</strain>
        <tissue evidence="3">Blubber</tissue>
    </source>
</reference>
<proteinExistence type="predicted"/>
<keyword evidence="2" id="KW-1133">Transmembrane helix</keyword>
<gene>
    <name evidence="3" type="ORF">J1605_000627</name>
</gene>
<feature type="compositionally biased region" description="Gly residues" evidence="1">
    <location>
        <begin position="23"/>
        <end position="38"/>
    </location>
</feature>
<evidence type="ECO:0000256" key="2">
    <source>
        <dbReference type="SAM" id="Phobius"/>
    </source>
</evidence>
<protein>
    <submittedName>
        <fullName evidence="3">Uncharacterized protein</fullName>
    </submittedName>
</protein>
<keyword evidence="4" id="KW-1185">Reference proteome</keyword>
<name>A0AB34GM03_ESCRO</name>
<feature type="region of interest" description="Disordered" evidence="1">
    <location>
        <begin position="1"/>
        <end position="39"/>
    </location>
</feature>
<accession>A0AB34GM03</accession>
<dbReference type="Pfam" id="PF14946">
    <property type="entry name" value="DUF4501"/>
    <property type="match status" value="3"/>
</dbReference>
<dbReference type="AlphaFoldDB" id="A0AB34GM03"/>
<organism evidence="3 4">
    <name type="scientific">Eschrichtius robustus</name>
    <name type="common">California gray whale</name>
    <name type="synonym">Eschrichtius gibbosus</name>
    <dbReference type="NCBI Taxonomy" id="9764"/>
    <lineage>
        <taxon>Eukaryota</taxon>
        <taxon>Metazoa</taxon>
        <taxon>Chordata</taxon>
        <taxon>Craniata</taxon>
        <taxon>Vertebrata</taxon>
        <taxon>Euteleostomi</taxon>
        <taxon>Mammalia</taxon>
        <taxon>Eutheria</taxon>
        <taxon>Laurasiatheria</taxon>
        <taxon>Artiodactyla</taxon>
        <taxon>Whippomorpha</taxon>
        <taxon>Cetacea</taxon>
        <taxon>Mysticeti</taxon>
        <taxon>Eschrichtiidae</taxon>
        <taxon>Eschrichtius</taxon>
    </lineage>
</organism>
<sequence length="566" mass="59534">MSAHTQLLVLQDGEPSSRSTPAGLGGTGRPGIPLGLGLGPLVSGRRPPFLSRPEVPLANHSVPVLGSQLGRDERTEQSCPGRRRLSPNARRTPGAVPGSVRAVWPCVLTSLWVSGAQSPDADYKRPEPQGQQPKCCVDVVDTNATCPGTSLCGPAQGLLVASSPGSFTKEPRYLGAGGGSSRENRCLGDRPVTQDPMFLGLLEQPPRDCVLVKSVLASSTCNQYFSSCYGHRAEDGTVSCIRCRNGTHNSSECRGFAARGAHFPMNRSTGTPGRPSFGILSYLGRWPSHREWPGCGGVVPRPPVTTAVTERGLPQGVATSSEGQKGASHGHLNAEPPARRPPAGPPEPVEVKTAGILVLGGPPRVTADQLQRGGPQVAASLFLGTFLISSGLILSVAAFFYLKRASKLPDVFYGRNKAPGLQPGEATVFLPPYGGLEWGQWGGYHPPYSAPHDLRLRVSGEPDPLPGRGAPGVRELEPGPALIPPVSDPVSVRKPRYVRRERPSDRDVGPTAVSSVEARSSEAEAFGGSGRIHTQAVWGLQTGPQAQAPSGLSCTATAARFQALQE</sequence>
<dbReference type="EMBL" id="JAIQCJ010002152">
    <property type="protein sequence ID" value="KAJ8780584.1"/>
    <property type="molecule type" value="Genomic_DNA"/>
</dbReference>
<dbReference type="InterPro" id="IPR027888">
    <property type="entry name" value="DUF4501"/>
</dbReference>
<evidence type="ECO:0000256" key="1">
    <source>
        <dbReference type="SAM" id="MobiDB-lite"/>
    </source>
</evidence>
<feature type="region of interest" description="Disordered" evidence="1">
    <location>
        <begin position="316"/>
        <end position="349"/>
    </location>
</feature>
<comment type="caution">
    <text evidence="3">The sequence shown here is derived from an EMBL/GenBank/DDBJ whole genome shotgun (WGS) entry which is preliminary data.</text>
</comment>
<feature type="compositionally biased region" description="Pro residues" evidence="1">
    <location>
        <begin position="339"/>
        <end position="348"/>
    </location>
</feature>
<dbReference type="PANTHER" id="PTHR16247:SF0">
    <property type="entry name" value="RIKEN CDNA 9430015G10 GENE"/>
    <property type="match status" value="1"/>
</dbReference>
<keyword evidence="2" id="KW-0472">Membrane</keyword>
<evidence type="ECO:0000313" key="4">
    <source>
        <dbReference type="Proteomes" id="UP001159641"/>
    </source>
</evidence>
<feature type="compositionally biased region" description="Basic and acidic residues" evidence="1">
    <location>
        <begin position="498"/>
        <end position="508"/>
    </location>
</feature>
<dbReference type="Proteomes" id="UP001159641">
    <property type="component" value="Unassembled WGS sequence"/>
</dbReference>
<feature type="transmembrane region" description="Helical" evidence="2">
    <location>
        <begin position="381"/>
        <end position="402"/>
    </location>
</feature>
<feature type="region of interest" description="Disordered" evidence="1">
    <location>
        <begin position="61"/>
        <end position="96"/>
    </location>
</feature>
<dbReference type="PANTHER" id="PTHR16247">
    <property type="entry name" value="RIKEN CDNA 9430015G10 GENE"/>
    <property type="match status" value="1"/>
</dbReference>
<keyword evidence="2" id="KW-0812">Transmembrane</keyword>
<evidence type="ECO:0000313" key="3">
    <source>
        <dbReference type="EMBL" id="KAJ8780584.1"/>
    </source>
</evidence>
<feature type="region of interest" description="Disordered" evidence="1">
    <location>
        <begin position="460"/>
        <end position="528"/>
    </location>
</feature>